<feature type="transmembrane region" description="Helical" evidence="7">
    <location>
        <begin position="23"/>
        <end position="45"/>
    </location>
</feature>
<dbReference type="AlphaFoldDB" id="A0A098EG81"/>
<keyword evidence="6 7" id="KW-0472">Membrane</keyword>
<accession>A0A098EG81</accession>
<evidence type="ECO:0000256" key="2">
    <source>
        <dbReference type="ARBA" id="ARBA00005262"/>
    </source>
</evidence>
<evidence type="ECO:0000256" key="6">
    <source>
        <dbReference type="ARBA" id="ARBA00023136"/>
    </source>
</evidence>
<evidence type="ECO:0000313" key="9">
    <source>
        <dbReference type="Proteomes" id="UP000043699"/>
    </source>
</evidence>
<dbReference type="Pfam" id="PF02417">
    <property type="entry name" value="Chromate_transp"/>
    <property type="match status" value="1"/>
</dbReference>
<name>A0A098EG81_9BACL</name>
<dbReference type="InterPro" id="IPR003370">
    <property type="entry name" value="Chromate_transpt"/>
</dbReference>
<dbReference type="Proteomes" id="UP000043699">
    <property type="component" value="Unassembled WGS sequence"/>
</dbReference>
<comment type="subcellular location">
    <subcellularLocation>
        <location evidence="1">Cell membrane</location>
        <topology evidence="1">Multi-pass membrane protein</topology>
    </subcellularLocation>
</comment>
<gene>
    <name evidence="8" type="primary">srpC</name>
    <name evidence="8" type="ORF">BN1080_00216</name>
</gene>
<organism evidence="8 9">
    <name type="scientific">Planococcus massiliensis</name>
    <dbReference type="NCBI Taxonomy" id="1499687"/>
    <lineage>
        <taxon>Bacteria</taxon>
        <taxon>Bacillati</taxon>
        <taxon>Bacillota</taxon>
        <taxon>Bacilli</taxon>
        <taxon>Bacillales</taxon>
        <taxon>Caryophanaceae</taxon>
        <taxon>Planococcus</taxon>
    </lineage>
</organism>
<keyword evidence="4 7" id="KW-0812">Transmembrane</keyword>
<evidence type="ECO:0000256" key="1">
    <source>
        <dbReference type="ARBA" id="ARBA00004651"/>
    </source>
</evidence>
<evidence type="ECO:0000313" key="8">
    <source>
        <dbReference type="EMBL" id="CEG21309.1"/>
    </source>
</evidence>
<evidence type="ECO:0000256" key="7">
    <source>
        <dbReference type="SAM" id="Phobius"/>
    </source>
</evidence>
<evidence type="ECO:0000256" key="3">
    <source>
        <dbReference type="ARBA" id="ARBA00022475"/>
    </source>
</evidence>
<dbReference type="GO" id="GO:0005886">
    <property type="term" value="C:plasma membrane"/>
    <property type="evidence" value="ECO:0007669"/>
    <property type="project" value="UniProtKB-SubCell"/>
</dbReference>
<comment type="similarity">
    <text evidence="2">Belongs to the chromate ion transporter (CHR) (TC 2.A.51) family.</text>
</comment>
<evidence type="ECO:0000256" key="4">
    <source>
        <dbReference type="ARBA" id="ARBA00022692"/>
    </source>
</evidence>
<keyword evidence="3" id="KW-1003">Cell membrane</keyword>
<feature type="transmembrane region" description="Helical" evidence="7">
    <location>
        <begin position="127"/>
        <end position="147"/>
    </location>
</feature>
<dbReference type="InterPro" id="IPR052518">
    <property type="entry name" value="CHR_Transporter"/>
</dbReference>
<keyword evidence="9" id="KW-1185">Reference proteome</keyword>
<dbReference type="GO" id="GO:0015109">
    <property type="term" value="F:chromate transmembrane transporter activity"/>
    <property type="evidence" value="ECO:0007669"/>
    <property type="project" value="InterPro"/>
</dbReference>
<dbReference type="PANTHER" id="PTHR43663">
    <property type="entry name" value="CHROMATE TRANSPORT PROTEIN-RELATED"/>
    <property type="match status" value="1"/>
</dbReference>
<dbReference type="EMBL" id="CCXS01000001">
    <property type="protein sequence ID" value="CEG21309.1"/>
    <property type="molecule type" value="Genomic_DNA"/>
</dbReference>
<proteinExistence type="inferred from homology"/>
<evidence type="ECO:0000256" key="5">
    <source>
        <dbReference type="ARBA" id="ARBA00022989"/>
    </source>
</evidence>
<feature type="transmembrane region" description="Helical" evidence="7">
    <location>
        <begin position="89"/>
        <end position="115"/>
    </location>
</feature>
<reference evidence="8 9" key="1">
    <citation type="submission" date="2014-09" db="EMBL/GenBank/DDBJ databases">
        <authorList>
            <person name="Urmite Genomes Urmite Genomes"/>
        </authorList>
    </citation>
    <scope>NUCLEOTIDE SEQUENCE [LARGE SCALE GENOMIC DNA]</scope>
    <source>
        <strain evidence="8 9">ES2</strain>
    </source>
</reference>
<sequence>MVSEDKTQGQKSSVSGLQTNADIFAAFFRVGMLGFGGGPSAIPLFHREAVKKYKWMTEDEFGDTLALANTMPGPIATKMAGYIGYRVNGLMGCLVALVSSVVPTVLLMVLLLGMLQQFKDVEWVNGMSAAVVPVVGVMLAVMTWDFFKKSGESLGWQRAVGLTVVFAVLMEVLNIHPAFLIVGILVIVLMPRKRKGGAK</sequence>
<feature type="transmembrane region" description="Helical" evidence="7">
    <location>
        <begin position="159"/>
        <end position="190"/>
    </location>
</feature>
<dbReference type="PANTHER" id="PTHR43663:SF1">
    <property type="entry name" value="CHROMATE TRANSPORTER"/>
    <property type="match status" value="1"/>
</dbReference>
<protein>
    <submittedName>
        <fullName evidence="8">Putative chromate transport protein</fullName>
    </submittedName>
</protein>
<keyword evidence="5 7" id="KW-1133">Transmembrane helix</keyword>
<dbReference type="STRING" id="1499687.BN1080_00216"/>